<evidence type="ECO:0000313" key="3">
    <source>
        <dbReference type="Proteomes" id="UP000663870"/>
    </source>
</evidence>
<reference evidence="2" key="1">
    <citation type="submission" date="2021-02" db="EMBL/GenBank/DDBJ databases">
        <authorList>
            <person name="Nowell W R."/>
        </authorList>
    </citation>
    <scope>NUCLEOTIDE SEQUENCE</scope>
</reference>
<dbReference type="EMBL" id="CAJNOH010000153">
    <property type="protein sequence ID" value="CAF0911099.1"/>
    <property type="molecule type" value="Genomic_DNA"/>
</dbReference>
<protein>
    <submittedName>
        <fullName evidence="2">Uncharacterized protein</fullName>
    </submittedName>
</protein>
<dbReference type="Proteomes" id="UP000663854">
    <property type="component" value="Unassembled WGS sequence"/>
</dbReference>
<dbReference type="EMBL" id="CAJNOL010003754">
    <property type="protein sequence ID" value="CAF1573041.1"/>
    <property type="molecule type" value="Genomic_DNA"/>
</dbReference>
<name>A0A815YPS7_9BILA</name>
<evidence type="ECO:0000313" key="1">
    <source>
        <dbReference type="EMBL" id="CAF0911099.1"/>
    </source>
</evidence>
<comment type="caution">
    <text evidence="2">The sequence shown here is derived from an EMBL/GenBank/DDBJ whole genome shotgun (WGS) entry which is preliminary data.</text>
</comment>
<accession>A0A815YPS7</accession>
<gene>
    <name evidence="2" type="ORF">JXQ802_LOCUS45399</name>
    <name evidence="1" type="ORF">PYM288_LOCUS10022</name>
</gene>
<organism evidence="2 3">
    <name type="scientific">Rotaria sordida</name>
    <dbReference type="NCBI Taxonomy" id="392033"/>
    <lineage>
        <taxon>Eukaryota</taxon>
        <taxon>Metazoa</taxon>
        <taxon>Spiralia</taxon>
        <taxon>Gnathifera</taxon>
        <taxon>Rotifera</taxon>
        <taxon>Eurotatoria</taxon>
        <taxon>Bdelloidea</taxon>
        <taxon>Philodinida</taxon>
        <taxon>Philodinidae</taxon>
        <taxon>Rotaria</taxon>
    </lineage>
</organism>
<dbReference type="AlphaFoldDB" id="A0A815YPS7"/>
<dbReference type="Proteomes" id="UP000663870">
    <property type="component" value="Unassembled WGS sequence"/>
</dbReference>
<keyword evidence="3" id="KW-1185">Reference proteome</keyword>
<sequence length="160" mass="19508">MTSLNVALSFLSHIGFSHSNACDLMTKMDNDMSRLMICSNKELIQYNLSFDIRLRLLRAIRCFHMEKWSKYLMNNFYNDKNLNNIILCNYIFEKLIYHLIKYHIWIIYTSWTLIYIRKYLIITKDINQENIRLFYEKIQRLKNTIIKLKQIIIMIKKHLS</sequence>
<proteinExistence type="predicted"/>
<evidence type="ECO:0000313" key="2">
    <source>
        <dbReference type="EMBL" id="CAF1573041.1"/>
    </source>
</evidence>